<dbReference type="HOGENOM" id="CLU_079852_2_0_4"/>
<dbReference type="OrthoDB" id="8590768at2"/>
<evidence type="ECO:0000313" key="5">
    <source>
        <dbReference type="Proteomes" id="UP000002372"/>
    </source>
</evidence>
<keyword evidence="1" id="KW-0472">Membrane</keyword>
<dbReference type="KEGG" id="thi:THI_3761"/>
<feature type="transmembrane region" description="Helical" evidence="1">
    <location>
        <begin position="6"/>
        <end position="30"/>
    </location>
</feature>
<evidence type="ECO:0000259" key="2">
    <source>
        <dbReference type="Pfam" id="PF01569"/>
    </source>
</evidence>
<name>D6CP58_THIA3</name>
<dbReference type="Proteomes" id="UP000002372">
    <property type="component" value="Chromosome"/>
</dbReference>
<evidence type="ECO:0000313" key="6">
    <source>
        <dbReference type="Proteomes" id="UP000078599"/>
    </source>
</evidence>
<dbReference type="eggNOG" id="COG0671">
    <property type="taxonomic scope" value="Bacteria"/>
</dbReference>
<proteinExistence type="predicted"/>
<dbReference type="AlphaFoldDB" id="D6CP58"/>
<feature type="transmembrane region" description="Helical" evidence="1">
    <location>
        <begin position="102"/>
        <end position="122"/>
    </location>
</feature>
<evidence type="ECO:0000313" key="3">
    <source>
        <dbReference type="EMBL" id="CAZ90336.1"/>
    </source>
</evidence>
<evidence type="ECO:0000313" key="4">
    <source>
        <dbReference type="EMBL" id="CQR28732.1"/>
    </source>
</evidence>
<evidence type="ECO:0000256" key="1">
    <source>
        <dbReference type="SAM" id="Phobius"/>
    </source>
</evidence>
<feature type="transmembrane region" description="Helical" evidence="1">
    <location>
        <begin position="74"/>
        <end position="95"/>
    </location>
</feature>
<sequence length="210" mass="22542">MGIVSFWVHVTDLGDSAVLLPLALVIFLWLGLQSLRIAALWAGLFGLDGAVVALSKILYMGWGLHPEGWNFTGLSGHSALSMLVWPTIGMLLAVGRRRFWRLALPLAGAVLSAAIMVSRLAIDVHTQPEALLGALWGGVLAGVFLALSWNASRRGLSRPGLLLPLALILPLVLTYGQIFPSTPLLEDVACHLSGHAQPYTRGDLERQLGQ</sequence>
<dbReference type="Gene3D" id="1.20.144.10">
    <property type="entry name" value="Phosphatidic acid phosphatase type 2/haloperoxidase"/>
    <property type="match status" value="1"/>
</dbReference>
<gene>
    <name evidence="3" type="ordered locus">THI_3761</name>
    <name evidence="4" type="ORF">THICB1_110510</name>
</gene>
<feature type="transmembrane region" description="Helical" evidence="1">
    <location>
        <begin position="161"/>
        <end position="178"/>
    </location>
</feature>
<keyword evidence="1" id="KW-0812">Transmembrane</keyword>
<dbReference type="CDD" id="cd01610">
    <property type="entry name" value="PAP2_like"/>
    <property type="match status" value="1"/>
</dbReference>
<dbReference type="EMBL" id="CTRI01000003">
    <property type="protein sequence ID" value="CQR28732.1"/>
    <property type="molecule type" value="Genomic_DNA"/>
</dbReference>
<keyword evidence="1" id="KW-1133">Transmembrane helix</keyword>
<dbReference type="InterPro" id="IPR000326">
    <property type="entry name" value="PAP2/HPO"/>
</dbReference>
<feature type="transmembrane region" description="Helical" evidence="1">
    <location>
        <begin position="128"/>
        <end position="149"/>
    </location>
</feature>
<keyword evidence="6" id="KW-1185">Reference proteome</keyword>
<feature type="domain" description="Phosphatidic acid phosphatase type 2/haloperoxidase" evidence="2">
    <location>
        <begin position="69"/>
        <end position="151"/>
    </location>
</feature>
<reference evidence="4 6" key="4">
    <citation type="submission" date="2015-03" db="EMBL/GenBank/DDBJ databases">
        <authorList>
            <person name="Regsiter A."/>
            <person name="william w."/>
        </authorList>
    </citation>
    <scope>NUCLEOTIDE SEQUENCE [LARGE SCALE GENOMIC DNA]</scope>
    <source>
        <strain evidence="4 6">CB1</strain>
    </source>
</reference>
<reference key="1">
    <citation type="submission" date="2009-07" db="EMBL/GenBank/DDBJ databases">
        <authorList>
            <person name="Genoscope - CEA"/>
        </authorList>
    </citation>
    <scope>NUCLEOTIDE SEQUENCE</scope>
    <source>
        <strain>3As</strain>
    </source>
</reference>
<reference evidence="5" key="2">
    <citation type="journal article" date="2010" name="PLoS Genet.">
        <title>Structure, function, and evolution of the Thiomonas spp. genome.</title>
        <authorList>
            <person name="Arsene-Ploetze F."/>
            <person name="Koechler S."/>
            <person name="Marchal M."/>
            <person name="Coppee J.Y."/>
            <person name="Chandler M."/>
            <person name="Bonnefoy V."/>
            <person name="Brochier-Armanet C."/>
            <person name="Barakat M."/>
            <person name="Barbe V."/>
            <person name="Battaglia-Brunet F."/>
            <person name="Bruneel O."/>
            <person name="Bryan C.G."/>
            <person name="Cleiss-Arnold J."/>
            <person name="Cruveiller S."/>
            <person name="Erhardt M."/>
            <person name="Heinrich-Salmeron A."/>
            <person name="Hommais F."/>
            <person name="Joulian C."/>
            <person name="Krin E."/>
            <person name="Lieutaud A."/>
            <person name="Lievremont D."/>
            <person name="Michel C."/>
            <person name="Muller D."/>
            <person name="Ortet P."/>
            <person name="Proux C."/>
            <person name="Siguier P."/>
            <person name="Roche D."/>
            <person name="Rouy Z."/>
            <person name="Salvignol G."/>
            <person name="Slyemi D."/>
            <person name="Talla E."/>
            <person name="Weiss S."/>
            <person name="Weissenbach J."/>
            <person name="Medigue C."/>
            <person name="Bertin P.N."/>
        </authorList>
    </citation>
    <scope>NUCLEOTIDE SEQUENCE [LARGE SCALE GENOMIC DNA]</scope>
    <source>
        <strain evidence="5">DSM 22701 / CIP 110005 / 3As</strain>
    </source>
</reference>
<organism evidence="3 5">
    <name type="scientific">Thiomonas arsenitoxydans (strain DSM 22701 / CIP 110005 / 3As)</name>
    <dbReference type="NCBI Taxonomy" id="426114"/>
    <lineage>
        <taxon>Bacteria</taxon>
        <taxon>Pseudomonadati</taxon>
        <taxon>Pseudomonadota</taxon>
        <taxon>Betaproteobacteria</taxon>
        <taxon>Burkholderiales</taxon>
        <taxon>Thiomonas</taxon>
    </lineage>
</organism>
<dbReference type="RefSeq" id="WP_013107545.1">
    <property type="nucleotide sequence ID" value="NC_014145.1"/>
</dbReference>
<reference evidence="3" key="3">
    <citation type="submission" date="2010-07" db="EMBL/GenBank/DDBJ databases">
        <authorList>
            <person name="Genoscope - CEA"/>
        </authorList>
    </citation>
    <scope>NUCLEOTIDE SEQUENCE</scope>
    <source>
        <strain evidence="3">3As</strain>
    </source>
</reference>
<accession>D6CP58</accession>
<dbReference type="SUPFAM" id="SSF48317">
    <property type="entry name" value="Acid phosphatase/Vanadium-dependent haloperoxidase"/>
    <property type="match status" value="1"/>
</dbReference>
<feature type="transmembrane region" description="Helical" evidence="1">
    <location>
        <begin position="37"/>
        <end position="62"/>
    </location>
</feature>
<dbReference type="Proteomes" id="UP000078599">
    <property type="component" value="Unassembled WGS sequence"/>
</dbReference>
<dbReference type="Pfam" id="PF01569">
    <property type="entry name" value="PAP2"/>
    <property type="match status" value="1"/>
</dbReference>
<dbReference type="EMBL" id="FP475956">
    <property type="protein sequence ID" value="CAZ90336.1"/>
    <property type="molecule type" value="Genomic_DNA"/>
</dbReference>
<protein>
    <submittedName>
        <fullName evidence="3">Phosphatase</fullName>
    </submittedName>
</protein>
<dbReference type="InterPro" id="IPR036938">
    <property type="entry name" value="PAP2/HPO_sf"/>
</dbReference>